<feature type="region of interest" description="Disordered" evidence="1">
    <location>
        <begin position="1"/>
        <end position="24"/>
    </location>
</feature>
<comment type="caution">
    <text evidence="2">The sequence shown here is derived from an EMBL/GenBank/DDBJ whole genome shotgun (WGS) entry which is preliminary data.</text>
</comment>
<dbReference type="SUPFAM" id="SSF159245">
    <property type="entry name" value="AttH-like"/>
    <property type="match status" value="1"/>
</dbReference>
<accession>A0A8H4LA15</accession>
<evidence type="ECO:0000313" key="2">
    <source>
        <dbReference type="EMBL" id="KAF4463963.1"/>
    </source>
</evidence>
<dbReference type="AlphaFoldDB" id="A0A8H4LA15"/>
<proteinExistence type="predicted"/>
<protein>
    <submittedName>
        <fullName evidence="2">Hydroxyneurosporene synthase</fullName>
    </submittedName>
</protein>
<dbReference type="OrthoDB" id="5295747at2759"/>
<gene>
    <name evidence="2" type="ORF">FALBO_9213</name>
</gene>
<sequence>MPATPLSWAPPEYAPTTADNDGPANFDETCVNRYDARKTLAYVTTDTNNVNNVFMLYWITTKDGRKYHLTSNAGLRGTDLLGTFISLNDLQDLTSRGASILQPGSGNPDRLELKSATQNITSPVDGNQWTNTHLELDLVGIKLDVLLQPTGGNFYYGGGGGIQLTTRGPDPDGSTALPGWSWYWANPTTRLKGYLSIDGTQHEIDPEQSYALFERQWGNFHIGKGYYALWFYLESGEVLISWSMEPDLDGVSEIAFASIWHRTAGMKCCQLAPKAGLLISTSAPEPAGSTSTSSFWICQLETLISHSINGSATVN</sequence>
<dbReference type="EMBL" id="JAADYS010001262">
    <property type="protein sequence ID" value="KAF4463963.1"/>
    <property type="molecule type" value="Genomic_DNA"/>
</dbReference>
<dbReference type="Proteomes" id="UP000554235">
    <property type="component" value="Unassembled WGS sequence"/>
</dbReference>
<evidence type="ECO:0000313" key="3">
    <source>
        <dbReference type="Proteomes" id="UP000554235"/>
    </source>
</evidence>
<reference evidence="2 3" key="1">
    <citation type="submission" date="2020-01" db="EMBL/GenBank/DDBJ databases">
        <title>Identification and distribution of gene clusters putatively required for synthesis of sphingolipid metabolism inhibitors in phylogenetically diverse species of the filamentous fungus Fusarium.</title>
        <authorList>
            <person name="Kim H.-S."/>
            <person name="Busman M."/>
            <person name="Brown D.W."/>
            <person name="Divon H."/>
            <person name="Uhlig S."/>
            <person name="Proctor R.H."/>
        </authorList>
    </citation>
    <scope>NUCLEOTIDE SEQUENCE [LARGE SCALE GENOMIC DNA]</scope>
    <source>
        <strain evidence="2 3">NRRL 20459</strain>
    </source>
</reference>
<dbReference type="PANTHER" id="PTHR40617:SF1">
    <property type="entry name" value="ATTH DOMAIN-CONTAINING PROTEIN-RELATED"/>
    <property type="match status" value="1"/>
</dbReference>
<dbReference type="InterPro" id="IPR053112">
    <property type="entry name" value="Fungal_Dehydratase/Hydratase"/>
</dbReference>
<organism evidence="2 3">
    <name type="scientific">Fusarium albosuccineum</name>
    <dbReference type="NCBI Taxonomy" id="1237068"/>
    <lineage>
        <taxon>Eukaryota</taxon>
        <taxon>Fungi</taxon>
        <taxon>Dikarya</taxon>
        <taxon>Ascomycota</taxon>
        <taxon>Pezizomycotina</taxon>
        <taxon>Sordariomycetes</taxon>
        <taxon>Hypocreomycetidae</taxon>
        <taxon>Hypocreales</taxon>
        <taxon>Nectriaceae</taxon>
        <taxon>Fusarium</taxon>
        <taxon>Fusarium decemcellulare species complex</taxon>
    </lineage>
</organism>
<name>A0A8H4LA15_9HYPO</name>
<keyword evidence="3" id="KW-1185">Reference proteome</keyword>
<evidence type="ECO:0000256" key="1">
    <source>
        <dbReference type="SAM" id="MobiDB-lite"/>
    </source>
</evidence>
<dbReference type="PANTHER" id="PTHR40617">
    <property type="entry name" value="TERPENE CYCLASE ASQC"/>
    <property type="match status" value="1"/>
</dbReference>